<dbReference type="SUPFAM" id="SSF101386">
    <property type="entry name" value="all-alpha NTP pyrophosphatases"/>
    <property type="match status" value="1"/>
</dbReference>
<keyword evidence="3" id="KW-0489">Methyltransferase</keyword>
<dbReference type="InterPro" id="IPR048015">
    <property type="entry name" value="NTP-PPase_MazG-like_N"/>
</dbReference>
<dbReference type="RefSeq" id="WP_087033181.1">
    <property type="nucleotide sequence ID" value="NZ_FJNE01000004.1"/>
</dbReference>
<proteinExistence type="predicted"/>
<dbReference type="Gene3D" id="1.10.287.1080">
    <property type="entry name" value="MazG-like"/>
    <property type="match status" value="1"/>
</dbReference>
<evidence type="ECO:0000259" key="1">
    <source>
        <dbReference type="Pfam" id="PF00590"/>
    </source>
</evidence>
<dbReference type="Gene3D" id="3.40.1010.10">
    <property type="entry name" value="Cobalt-precorrin-4 Transmethylase, Domain 1"/>
    <property type="match status" value="1"/>
</dbReference>
<evidence type="ECO:0000259" key="2">
    <source>
        <dbReference type="Pfam" id="PF03819"/>
    </source>
</evidence>
<sequence length="352" mass="40091">MGNIRVVGLGAGDLEQLPYGIYKMLTEAEFVYLRTAEHPVVEDLKAIGMKFESFDDVYETEAKFEDVYRNIANFLLKKAKEGDIIYAVPGHPLVAEDAVQHLLHNKEGVPVTIVGGKSFIDDFFQAVSVDPIEGFQLLDGLTFHQDQISLGNHLIIMQVFNDFVASDVKLKLMEKYPDDHQVALVDAAGTSAETVTWCPLYEVDRLEGVHNLLSLYVPPLARDEQTRSFETTQAYMDAIVGKDVWVQSQTHESLLPYLREECEEVEEAIKKDDIDNLIEELGDIMLQVFYHASFGEREGYFSMEDILETLNKKLRRRHPHVFDGVKADTVEEIDRMWQAIKAKEKEDSDEAR</sequence>
<feature type="domain" description="NTP pyrophosphohydrolase MazG-like" evidence="2">
    <location>
        <begin position="249"/>
        <end position="322"/>
    </location>
</feature>
<dbReference type="GO" id="GO:0046047">
    <property type="term" value="P:TTP catabolic process"/>
    <property type="evidence" value="ECO:0007669"/>
    <property type="project" value="TreeGrafter"/>
</dbReference>
<dbReference type="GO" id="GO:0006203">
    <property type="term" value="P:dGTP catabolic process"/>
    <property type="evidence" value="ECO:0007669"/>
    <property type="project" value="TreeGrafter"/>
</dbReference>
<dbReference type="EMBL" id="FJNE01000004">
    <property type="protein sequence ID" value="CZQ93191.1"/>
    <property type="molecule type" value="Genomic_DNA"/>
</dbReference>
<dbReference type="InterPro" id="IPR035013">
    <property type="entry name" value="YabN_N"/>
</dbReference>
<keyword evidence="4" id="KW-1185">Reference proteome</keyword>
<dbReference type="GO" id="GO:0047429">
    <property type="term" value="F:nucleoside triphosphate diphosphatase activity"/>
    <property type="evidence" value="ECO:0007669"/>
    <property type="project" value="TreeGrafter"/>
</dbReference>
<dbReference type="GO" id="GO:0046076">
    <property type="term" value="P:dTTP catabolic process"/>
    <property type="evidence" value="ECO:0007669"/>
    <property type="project" value="TreeGrafter"/>
</dbReference>
<dbReference type="InterPro" id="IPR000878">
    <property type="entry name" value="4pyrrol_Mease"/>
</dbReference>
<dbReference type="GO" id="GO:0032259">
    <property type="term" value="P:methylation"/>
    <property type="evidence" value="ECO:0007669"/>
    <property type="project" value="UniProtKB-KW"/>
</dbReference>
<name>A0A143YNB4_9LACT</name>
<dbReference type="InterPro" id="IPR035996">
    <property type="entry name" value="4pyrrol_Methylase_sf"/>
</dbReference>
<dbReference type="InterPro" id="IPR014777">
    <property type="entry name" value="4pyrrole_Mease_sub1"/>
</dbReference>
<dbReference type="Pfam" id="PF00590">
    <property type="entry name" value="TP_methylase"/>
    <property type="match status" value="1"/>
</dbReference>
<dbReference type="PANTHER" id="PTHR30522:SF0">
    <property type="entry name" value="NUCLEOSIDE TRIPHOSPHATE PYROPHOSPHOHYDROLASE"/>
    <property type="match status" value="1"/>
</dbReference>
<protein>
    <submittedName>
        <fullName evidence="3">Tetrapyrrole methylase</fullName>
    </submittedName>
</protein>
<dbReference type="GO" id="GO:0046081">
    <property type="term" value="P:dUTP catabolic process"/>
    <property type="evidence" value="ECO:0007669"/>
    <property type="project" value="TreeGrafter"/>
</dbReference>
<organism evidence="3 4">
    <name type="scientific">Trichococcus palustris</name>
    <dbReference type="NCBI Taxonomy" id="140314"/>
    <lineage>
        <taxon>Bacteria</taxon>
        <taxon>Bacillati</taxon>
        <taxon>Bacillota</taxon>
        <taxon>Bacilli</taxon>
        <taxon>Lactobacillales</taxon>
        <taxon>Carnobacteriaceae</taxon>
        <taxon>Trichococcus</taxon>
    </lineage>
</organism>
<evidence type="ECO:0000313" key="4">
    <source>
        <dbReference type="Proteomes" id="UP000242754"/>
    </source>
</evidence>
<dbReference type="GO" id="GO:0008168">
    <property type="term" value="F:methyltransferase activity"/>
    <property type="evidence" value="ECO:0007669"/>
    <property type="project" value="UniProtKB-KW"/>
</dbReference>
<dbReference type="Proteomes" id="UP000242754">
    <property type="component" value="Unassembled WGS sequence"/>
</dbReference>
<gene>
    <name evidence="3" type="ORF">Tpal_1599</name>
</gene>
<dbReference type="GO" id="GO:0046061">
    <property type="term" value="P:dATP catabolic process"/>
    <property type="evidence" value="ECO:0007669"/>
    <property type="project" value="TreeGrafter"/>
</dbReference>
<dbReference type="AlphaFoldDB" id="A0A143YNB4"/>
<dbReference type="SUPFAM" id="SSF53790">
    <property type="entry name" value="Tetrapyrrole methylase"/>
    <property type="match status" value="1"/>
</dbReference>
<dbReference type="CDD" id="cd11723">
    <property type="entry name" value="YabN_N_like"/>
    <property type="match status" value="1"/>
</dbReference>
<keyword evidence="3" id="KW-0808">Transferase</keyword>
<evidence type="ECO:0000313" key="3">
    <source>
        <dbReference type="EMBL" id="CZQ93191.1"/>
    </source>
</evidence>
<dbReference type="OrthoDB" id="9808939at2"/>
<dbReference type="STRING" id="140314.SAMN04488076_106124"/>
<dbReference type="GO" id="GO:0046052">
    <property type="term" value="P:UTP catabolic process"/>
    <property type="evidence" value="ECO:0007669"/>
    <property type="project" value="TreeGrafter"/>
</dbReference>
<dbReference type="Pfam" id="PF03819">
    <property type="entry name" value="MazG"/>
    <property type="match status" value="1"/>
</dbReference>
<feature type="domain" description="Tetrapyrrole methylase" evidence="1">
    <location>
        <begin position="6"/>
        <end position="203"/>
    </location>
</feature>
<reference evidence="3 4" key="1">
    <citation type="submission" date="2016-02" db="EMBL/GenBank/DDBJ databases">
        <authorList>
            <person name="Wen L."/>
            <person name="He K."/>
            <person name="Yang H."/>
        </authorList>
    </citation>
    <scope>NUCLEOTIDE SEQUENCE [LARGE SCALE GENOMIC DNA]</scope>
    <source>
        <strain evidence="3">Trichococcus palustris</strain>
    </source>
</reference>
<dbReference type="CDD" id="cd11528">
    <property type="entry name" value="NTP-PPase_MazG_Nterm"/>
    <property type="match status" value="1"/>
</dbReference>
<dbReference type="InterPro" id="IPR004518">
    <property type="entry name" value="MazG-like_dom"/>
</dbReference>
<dbReference type="PANTHER" id="PTHR30522">
    <property type="entry name" value="NUCLEOSIDE TRIPHOSPHATE PYROPHOSPHOHYDROLASE"/>
    <property type="match status" value="1"/>
</dbReference>
<dbReference type="InterPro" id="IPR011551">
    <property type="entry name" value="NTP_PyrPHydrolase_MazG"/>
</dbReference>
<accession>A0A143YNB4</accession>